<feature type="region of interest" description="Disordered" evidence="1">
    <location>
        <begin position="274"/>
        <end position="321"/>
    </location>
</feature>
<organism evidence="2 3">
    <name type="scientific">Favolaschia claudopus</name>
    <dbReference type="NCBI Taxonomy" id="2862362"/>
    <lineage>
        <taxon>Eukaryota</taxon>
        <taxon>Fungi</taxon>
        <taxon>Dikarya</taxon>
        <taxon>Basidiomycota</taxon>
        <taxon>Agaricomycotina</taxon>
        <taxon>Agaricomycetes</taxon>
        <taxon>Agaricomycetidae</taxon>
        <taxon>Agaricales</taxon>
        <taxon>Marasmiineae</taxon>
        <taxon>Mycenaceae</taxon>
        <taxon>Favolaschia</taxon>
    </lineage>
</organism>
<feature type="compositionally biased region" description="Basic residues" evidence="1">
    <location>
        <begin position="398"/>
        <end position="408"/>
    </location>
</feature>
<dbReference type="EMBL" id="JAWWNJ010000077">
    <property type="protein sequence ID" value="KAK7005627.1"/>
    <property type="molecule type" value="Genomic_DNA"/>
</dbReference>
<feature type="compositionally biased region" description="Polar residues" evidence="1">
    <location>
        <begin position="277"/>
        <end position="297"/>
    </location>
</feature>
<dbReference type="Proteomes" id="UP001362999">
    <property type="component" value="Unassembled WGS sequence"/>
</dbReference>
<name>A0AAW0A9Z4_9AGAR</name>
<evidence type="ECO:0000313" key="3">
    <source>
        <dbReference type="Proteomes" id="UP001362999"/>
    </source>
</evidence>
<feature type="region of interest" description="Disordered" evidence="1">
    <location>
        <begin position="210"/>
        <end position="259"/>
    </location>
</feature>
<feature type="compositionally biased region" description="Low complexity" evidence="1">
    <location>
        <begin position="298"/>
        <end position="321"/>
    </location>
</feature>
<feature type="compositionally biased region" description="Low complexity" evidence="1">
    <location>
        <begin position="216"/>
        <end position="227"/>
    </location>
</feature>
<accession>A0AAW0A9Z4</accession>
<gene>
    <name evidence="2" type="ORF">R3P38DRAFT_3214574</name>
</gene>
<keyword evidence="3" id="KW-1185">Reference proteome</keyword>
<evidence type="ECO:0000256" key="1">
    <source>
        <dbReference type="SAM" id="MobiDB-lite"/>
    </source>
</evidence>
<dbReference type="AlphaFoldDB" id="A0AAW0A9Z4"/>
<comment type="caution">
    <text evidence="2">The sequence shown here is derived from an EMBL/GenBank/DDBJ whole genome shotgun (WGS) entry which is preliminary data.</text>
</comment>
<protein>
    <submittedName>
        <fullName evidence="2">Uncharacterized protein</fullName>
    </submittedName>
</protein>
<evidence type="ECO:0000313" key="2">
    <source>
        <dbReference type="EMBL" id="KAK7005627.1"/>
    </source>
</evidence>
<proteinExistence type="predicted"/>
<reference evidence="2 3" key="1">
    <citation type="journal article" date="2024" name="J Genomics">
        <title>Draft genome sequencing and assembly of Favolaschia claudopus CIRM-BRFM 2984 isolated from oak limbs.</title>
        <authorList>
            <person name="Navarro D."/>
            <person name="Drula E."/>
            <person name="Chaduli D."/>
            <person name="Cazenave R."/>
            <person name="Ahrendt S."/>
            <person name="Wang J."/>
            <person name="Lipzen A."/>
            <person name="Daum C."/>
            <person name="Barry K."/>
            <person name="Grigoriev I.V."/>
            <person name="Favel A."/>
            <person name="Rosso M.N."/>
            <person name="Martin F."/>
        </authorList>
    </citation>
    <scope>NUCLEOTIDE SEQUENCE [LARGE SCALE GENOMIC DNA]</scope>
    <source>
        <strain evidence="2 3">CIRM-BRFM 2984</strain>
    </source>
</reference>
<sequence>MVFFPFSTATYPPLPSPPPATMQLLTAHHSELDAFAIAVNTHAAESYCRVDRSQQPAIPPLHSKPVLLRDPPPPERISIHHSSVQRFLNSLRVLSSYNSLYIPESTEIAFTLVAICVLQDETHGLHTLFWMPSRRVGSANTVQRVINSHSRNLELPAAWESAERALQILADQDRRAACKSIAARADPEALTRVSPQKTQMHPPRLTRAAALRSQQNATPNSPAASAPATPPIDSKRRRNPVADASTPAPQRVSARQRMKRAEIELESATIPPAVMASISTSRPTANRTRSSSQESNETLVASTSSSSISPASSRAASVSSAETTVVLDIVNEKGKGRLIAPPTDTVVVEPTVSETGMVTRSRTRKTPPETTESPRATPYPATKDTQVAAGRGTNKRAPTGKRKVAKTK</sequence>
<feature type="region of interest" description="Disordered" evidence="1">
    <location>
        <begin position="348"/>
        <end position="408"/>
    </location>
</feature>